<dbReference type="InterPro" id="IPR036890">
    <property type="entry name" value="HATPase_C_sf"/>
</dbReference>
<accession>A0AAD9W349</accession>
<dbReference type="GO" id="GO:0016887">
    <property type="term" value="F:ATP hydrolysis activity"/>
    <property type="evidence" value="ECO:0007669"/>
    <property type="project" value="InterPro"/>
</dbReference>
<dbReference type="GO" id="GO:0006298">
    <property type="term" value="P:mismatch repair"/>
    <property type="evidence" value="ECO:0007669"/>
    <property type="project" value="InterPro"/>
</dbReference>
<dbReference type="SMART" id="SM00853">
    <property type="entry name" value="MutL_C"/>
    <property type="match status" value="1"/>
</dbReference>
<dbReference type="InterPro" id="IPR042120">
    <property type="entry name" value="MutL_C_dimsub"/>
</dbReference>
<evidence type="ECO:0000313" key="5">
    <source>
        <dbReference type="Proteomes" id="UP001265746"/>
    </source>
</evidence>
<feature type="compositionally biased region" description="Basic and acidic residues" evidence="2">
    <location>
        <begin position="429"/>
        <end position="449"/>
    </location>
</feature>
<dbReference type="EMBL" id="JAUJFL010000003">
    <property type="protein sequence ID" value="KAK2606876.1"/>
    <property type="molecule type" value="Genomic_DNA"/>
</dbReference>
<dbReference type="Gene3D" id="3.30.565.10">
    <property type="entry name" value="Histidine kinase-like ATPase, C-terminal domain"/>
    <property type="match status" value="1"/>
</dbReference>
<dbReference type="AlphaFoldDB" id="A0AAD9W349"/>
<dbReference type="PANTHER" id="PTHR10073:SF47">
    <property type="entry name" value="DNA MISMATCH REPAIR PROTEIN MLH3"/>
    <property type="match status" value="1"/>
</dbReference>
<evidence type="ECO:0000259" key="3">
    <source>
        <dbReference type="SMART" id="SM00853"/>
    </source>
</evidence>
<feature type="region of interest" description="Disordered" evidence="2">
    <location>
        <begin position="570"/>
        <end position="616"/>
    </location>
</feature>
<dbReference type="GO" id="GO:0140664">
    <property type="term" value="F:ATP-dependent DNA damage sensor activity"/>
    <property type="evidence" value="ECO:0007669"/>
    <property type="project" value="InterPro"/>
</dbReference>
<feature type="compositionally biased region" description="Basic and acidic residues" evidence="2">
    <location>
        <begin position="407"/>
        <end position="419"/>
    </location>
</feature>
<dbReference type="GO" id="GO:0005524">
    <property type="term" value="F:ATP binding"/>
    <property type="evidence" value="ECO:0007669"/>
    <property type="project" value="InterPro"/>
</dbReference>
<feature type="compositionally biased region" description="Basic and acidic residues" evidence="2">
    <location>
        <begin position="593"/>
        <end position="603"/>
    </location>
</feature>
<sequence length="977" mass="108653">MSIKPLPADVVAQIKSSVVITSLNNVICGLIKNSLDAEATKINLSVDYSRGNCSVEDNGAGIPPSEFRNDGGLGQLHYTSKYPPRPDTHGRHGVFLASVASLSLLSVTSHHREYHSHNSMSIHNSKVLARHVPCPPEQRMLTFNHGTRVTVRDLFGSMPVRVKHRALQGDKSSSARDWDRLLSDLVASMIVWPGEVSVSIREVHSRQNLSLRTGFRPRAWLSAGCRLLHQASLCDSPDTSDWVSIGASSPRLSIDGYVCREPVATKRVQFISLGIEPLSNESQYNVLFEEVNKVFVDSAFGAVDAESDSEGGRKKRKMDGFTSKELKLRKGVDRWPMFFLKITSITSAINRSVDVDDILDNRQPNLALITDLLKATFYEFLNKNHCRPKKVTLSAKSRDGRNGSNEKSFEMNEERKKTLGAESSLVSCRMERPGRKTSKLEISDSRSESPFDGWSRIKSGQILPQFKRSMQSSRSQSPSSSSTIGGHDSRRVSGLERPRAVTAGLSRPPLYDTNGKLTRKPFDDVDPKQLRSQASNLGSASQQEATEGSTMLPQQLPQDEALEWINPTTNLATRIDPRTGFGLPSKPLTLSRRTSEKLAKPEMAEQNSPLGTSNSSPWVTELVKTWKNPVFELTERPIPKLPDVSEMLAIDAKPGSHNCNHGLPAVSMASYHERSAMGLQARVSKDALRRADLIAQVDSKFILIKVPLNVAQDGRTETQTFSASSSLVLIDQHAADERCRVEGLMRDYFVHDTTSLNKHKWEAVTEVLTKPLFFELSKRDRNALCRAQESFAHWGICYDVEIPDSGQTFVSKKSKDQAIDAKARVVVRSLPPAISERCRTEPRLLSDLIRTEAWKLNDEVVLTQKPRVGPILPGQAEDGSPAWVSLFHGCPQGIIELIHSRSCRSAIMFNDPLTLDQCAELLGRLVQCAFPFQCAHGRPSMVPLVDLGMDMDLMESAQKEKETCFGRKFKQWKQQGR</sequence>
<keyword evidence="5" id="KW-1185">Reference proteome</keyword>
<dbReference type="Gene3D" id="3.30.1540.20">
    <property type="entry name" value="MutL, C-terminal domain, dimerisation subdomain"/>
    <property type="match status" value="1"/>
</dbReference>
<dbReference type="GO" id="GO:0032300">
    <property type="term" value="C:mismatch repair complex"/>
    <property type="evidence" value="ECO:0007669"/>
    <property type="project" value="InterPro"/>
</dbReference>
<dbReference type="PANTHER" id="PTHR10073">
    <property type="entry name" value="DNA MISMATCH REPAIR PROTEIN MLH, PMS, MUTL"/>
    <property type="match status" value="1"/>
</dbReference>
<dbReference type="InterPro" id="IPR037198">
    <property type="entry name" value="MutL_C_sf"/>
</dbReference>
<evidence type="ECO:0000256" key="2">
    <source>
        <dbReference type="SAM" id="MobiDB-lite"/>
    </source>
</evidence>
<comment type="similarity">
    <text evidence="1">Belongs to the DNA mismatch repair MutL/HexB family.</text>
</comment>
<feature type="region of interest" description="Disordered" evidence="2">
    <location>
        <begin position="392"/>
        <end position="527"/>
    </location>
</feature>
<comment type="caution">
    <text evidence="4">The sequence shown here is derived from an EMBL/GenBank/DDBJ whole genome shotgun (WGS) entry which is preliminary data.</text>
</comment>
<protein>
    <recommendedName>
        <fullName evidence="3">MutL C-terminal dimerisation domain-containing protein</fullName>
    </recommendedName>
</protein>
<name>A0AAD9W349_PHOAM</name>
<dbReference type="Pfam" id="PF13589">
    <property type="entry name" value="HATPase_c_3"/>
    <property type="match status" value="1"/>
</dbReference>
<dbReference type="Proteomes" id="UP001265746">
    <property type="component" value="Unassembled WGS sequence"/>
</dbReference>
<reference evidence="4" key="1">
    <citation type="submission" date="2023-06" db="EMBL/GenBank/DDBJ databases">
        <authorList>
            <person name="Noh H."/>
        </authorList>
    </citation>
    <scope>NUCLEOTIDE SEQUENCE</scope>
    <source>
        <strain evidence="4">DUCC20226</strain>
    </source>
</reference>
<evidence type="ECO:0000313" key="4">
    <source>
        <dbReference type="EMBL" id="KAK2606876.1"/>
    </source>
</evidence>
<organism evidence="4 5">
    <name type="scientific">Phomopsis amygdali</name>
    <name type="common">Fusicoccum amygdali</name>
    <dbReference type="NCBI Taxonomy" id="1214568"/>
    <lineage>
        <taxon>Eukaryota</taxon>
        <taxon>Fungi</taxon>
        <taxon>Dikarya</taxon>
        <taxon>Ascomycota</taxon>
        <taxon>Pezizomycotina</taxon>
        <taxon>Sordariomycetes</taxon>
        <taxon>Sordariomycetidae</taxon>
        <taxon>Diaporthales</taxon>
        <taxon>Diaporthaceae</taxon>
        <taxon>Diaporthe</taxon>
    </lineage>
</organism>
<dbReference type="InterPro" id="IPR014790">
    <property type="entry name" value="MutL_C"/>
</dbReference>
<proteinExistence type="inferred from homology"/>
<dbReference type="InterPro" id="IPR042121">
    <property type="entry name" value="MutL_C_regsub"/>
</dbReference>
<gene>
    <name evidence="4" type="ORF">N8I77_005599</name>
</gene>
<feature type="domain" description="MutL C-terminal dimerisation" evidence="3">
    <location>
        <begin position="693"/>
        <end position="913"/>
    </location>
</feature>
<feature type="region of interest" description="Disordered" evidence="2">
    <location>
        <begin position="532"/>
        <end position="551"/>
    </location>
</feature>
<dbReference type="SUPFAM" id="SSF55874">
    <property type="entry name" value="ATPase domain of HSP90 chaperone/DNA topoisomerase II/histidine kinase"/>
    <property type="match status" value="1"/>
</dbReference>
<feature type="compositionally biased region" description="Polar residues" evidence="2">
    <location>
        <begin position="605"/>
        <end position="616"/>
    </location>
</feature>
<dbReference type="Gene3D" id="3.30.1370.100">
    <property type="entry name" value="MutL, C-terminal domain, regulatory subdomain"/>
    <property type="match status" value="1"/>
</dbReference>
<dbReference type="SUPFAM" id="SSF118116">
    <property type="entry name" value="DNA mismatch repair protein MutL"/>
    <property type="match status" value="2"/>
</dbReference>
<feature type="compositionally biased region" description="Low complexity" evidence="2">
    <location>
        <begin position="468"/>
        <end position="482"/>
    </location>
</feature>
<feature type="compositionally biased region" description="Basic and acidic residues" evidence="2">
    <location>
        <begin position="487"/>
        <end position="499"/>
    </location>
</feature>
<dbReference type="InterPro" id="IPR038973">
    <property type="entry name" value="MutL/Mlh/Pms-like"/>
</dbReference>
<evidence type="ECO:0000256" key="1">
    <source>
        <dbReference type="ARBA" id="ARBA00006082"/>
    </source>
</evidence>